<keyword evidence="3" id="KW-1185">Reference proteome</keyword>
<comment type="caution">
    <text evidence="2">The sequence shown here is derived from an EMBL/GenBank/DDBJ whole genome shotgun (WGS) entry which is preliminary data.</text>
</comment>
<evidence type="ECO:0000313" key="3">
    <source>
        <dbReference type="Proteomes" id="UP001301769"/>
    </source>
</evidence>
<gene>
    <name evidence="2" type="ORF">QBC37DRAFT_117625</name>
</gene>
<dbReference type="EMBL" id="MU858366">
    <property type="protein sequence ID" value="KAK4206684.1"/>
    <property type="molecule type" value="Genomic_DNA"/>
</dbReference>
<dbReference type="Proteomes" id="UP001301769">
    <property type="component" value="Unassembled WGS sequence"/>
</dbReference>
<protein>
    <recommendedName>
        <fullName evidence="1">2EXR domain-containing protein</fullName>
    </recommendedName>
</protein>
<sequence length="199" mass="24177">MEKQVWVPRDPQQLTEFHLFPQLPAELRLQIYSLAIEPRIVHLKEHKRETFAEFKKRLEAQTVPTKLDPSLRYFAHNWGYFQYEDILLPQPEFKDIRTLLVAVEYEQTTLEEYGLTSSRPDPQDLTWKDYPQLPALDRLWLLEQPYLAWWFWHESELYSKAPIPVLLHVCRESRYELMKLGYRKAFGNRTHEPMTWFHF</sequence>
<feature type="domain" description="2EXR" evidence="1">
    <location>
        <begin position="17"/>
        <end position="199"/>
    </location>
</feature>
<dbReference type="PANTHER" id="PTHR35910">
    <property type="entry name" value="2EXR DOMAIN-CONTAINING PROTEIN"/>
    <property type="match status" value="1"/>
</dbReference>
<reference evidence="2" key="2">
    <citation type="submission" date="2023-05" db="EMBL/GenBank/DDBJ databases">
        <authorList>
            <consortium name="Lawrence Berkeley National Laboratory"/>
            <person name="Steindorff A."/>
            <person name="Hensen N."/>
            <person name="Bonometti L."/>
            <person name="Westerberg I."/>
            <person name="Brannstrom I.O."/>
            <person name="Guillou S."/>
            <person name="Cros-Aarteil S."/>
            <person name="Calhoun S."/>
            <person name="Haridas S."/>
            <person name="Kuo A."/>
            <person name="Mondo S."/>
            <person name="Pangilinan J."/>
            <person name="Riley R."/>
            <person name="Labutti K."/>
            <person name="Andreopoulos B."/>
            <person name="Lipzen A."/>
            <person name="Chen C."/>
            <person name="Yanf M."/>
            <person name="Daum C."/>
            <person name="Ng V."/>
            <person name="Clum A."/>
            <person name="Ohm R."/>
            <person name="Martin F."/>
            <person name="Silar P."/>
            <person name="Natvig D."/>
            <person name="Lalanne C."/>
            <person name="Gautier V."/>
            <person name="Ament-Velasquez S.L."/>
            <person name="Kruys A."/>
            <person name="Hutchinson M.I."/>
            <person name="Powell A.J."/>
            <person name="Barry K."/>
            <person name="Miller A.N."/>
            <person name="Grigoriev I.V."/>
            <person name="Debuchy R."/>
            <person name="Gladieux P."/>
            <person name="Thoren M.H."/>
            <person name="Johannesson H."/>
        </authorList>
    </citation>
    <scope>NUCLEOTIDE SEQUENCE</scope>
    <source>
        <strain evidence="2">PSN293</strain>
    </source>
</reference>
<accession>A0AAN6XU09</accession>
<organism evidence="2 3">
    <name type="scientific">Rhypophila decipiens</name>
    <dbReference type="NCBI Taxonomy" id="261697"/>
    <lineage>
        <taxon>Eukaryota</taxon>
        <taxon>Fungi</taxon>
        <taxon>Dikarya</taxon>
        <taxon>Ascomycota</taxon>
        <taxon>Pezizomycotina</taxon>
        <taxon>Sordariomycetes</taxon>
        <taxon>Sordariomycetidae</taxon>
        <taxon>Sordariales</taxon>
        <taxon>Naviculisporaceae</taxon>
        <taxon>Rhypophila</taxon>
    </lineage>
</organism>
<proteinExistence type="predicted"/>
<reference evidence="2" key="1">
    <citation type="journal article" date="2023" name="Mol. Phylogenet. Evol.">
        <title>Genome-scale phylogeny and comparative genomics of the fungal order Sordariales.</title>
        <authorList>
            <person name="Hensen N."/>
            <person name="Bonometti L."/>
            <person name="Westerberg I."/>
            <person name="Brannstrom I.O."/>
            <person name="Guillou S."/>
            <person name="Cros-Aarteil S."/>
            <person name="Calhoun S."/>
            <person name="Haridas S."/>
            <person name="Kuo A."/>
            <person name="Mondo S."/>
            <person name="Pangilinan J."/>
            <person name="Riley R."/>
            <person name="LaButti K."/>
            <person name="Andreopoulos B."/>
            <person name="Lipzen A."/>
            <person name="Chen C."/>
            <person name="Yan M."/>
            <person name="Daum C."/>
            <person name="Ng V."/>
            <person name="Clum A."/>
            <person name="Steindorff A."/>
            <person name="Ohm R.A."/>
            <person name="Martin F."/>
            <person name="Silar P."/>
            <person name="Natvig D.O."/>
            <person name="Lalanne C."/>
            <person name="Gautier V."/>
            <person name="Ament-Velasquez S.L."/>
            <person name="Kruys A."/>
            <person name="Hutchinson M.I."/>
            <person name="Powell A.J."/>
            <person name="Barry K."/>
            <person name="Miller A.N."/>
            <person name="Grigoriev I.V."/>
            <person name="Debuchy R."/>
            <person name="Gladieux P."/>
            <person name="Hiltunen Thoren M."/>
            <person name="Johannesson H."/>
        </authorList>
    </citation>
    <scope>NUCLEOTIDE SEQUENCE</scope>
    <source>
        <strain evidence="2">PSN293</strain>
    </source>
</reference>
<name>A0AAN6XU09_9PEZI</name>
<evidence type="ECO:0000259" key="1">
    <source>
        <dbReference type="Pfam" id="PF20150"/>
    </source>
</evidence>
<dbReference type="PANTHER" id="PTHR35910:SF1">
    <property type="entry name" value="2EXR DOMAIN-CONTAINING PROTEIN"/>
    <property type="match status" value="1"/>
</dbReference>
<dbReference type="InterPro" id="IPR045518">
    <property type="entry name" value="2EXR"/>
</dbReference>
<dbReference type="Pfam" id="PF20150">
    <property type="entry name" value="2EXR"/>
    <property type="match status" value="1"/>
</dbReference>
<evidence type="ECO:0000313" key="2">
    <source>
        <dbReference type="EMBL" id="KAK4206684.1"/>
    </source>
</evidence>
<dbReference type="AlphaFoldDB" id="A0AAN6XU09"/>